<evidence type="ECO:0000313" key="2">
    <source>
        <dbReference type="EMBL" id="KAF5767229.1"/>
    </source>
</evidence>
<comment type="caution">
    <text evidence="2">The sequence shown here is derived from an EMBL/GenBank/DDBJ whole genome shotgun (WGS) entry which is preliminary data.</text>
</comment>
<dbReference type="EMBL" id="MNCJ02000329">
    <property type="protein sequence ID" value="KAF5767229.1"/>
    <property type="molecule type" value="Genomic_DNA"/>
</dbReference>
<dbReference type="Gramene" id="mRNA:HanXRQr2_Chr14g0621891">
    <property type="protein sequence ID" value="mRNA:HanXRQr2_Chr14g0621891"/>
    <property type="gene ID" value="HanXRQr2_Chr14g0621891"/>
</dbReference>
<protein>
    <submittedName>
        <fullName evidence="2">Uncharacterized protein</fullName>
    </submittedName>
</protein>
<proteinExistence type="predicted"/>
<feature type="region of interest" description="Disordered" evidence="1">
    <location>
        <begin position="294"/>
        <end position="365"/>
    </location>
</feature>
<evidence type="ECO:0000313" key="3">
    <source>
        <dbReference type="Proteomes" id="UP000215914"/>
    </source>
</evidence>
<feature type="region of interest" description="Disordered" evidence="1">
    <location>
        <begin position="150"/>
        <end position="175"/>
    </location>
</feature>
<keyword evidence="3" id="KW-1185">Reference proteome</keyword>
<sequence>MHYRSESEGVLRVAVSIAFADEDWYKTLSQRATPMIQLEEKALVAAGMSMLWVPRDPRAYPVYAHKGRGYSLMNVFDPKVAGGMAVAALREGEPGWIARIRDNFLHPSNESMSAYNNFKLGVVENESDFDTIATREELILLSSEESVGSSHGLIHHSSHAGPQQGPLQEPASEDDDVTLTEMLAKKQKVLEDKKRELDAQVAAVLSEKKLKFMGETVAPSESEVDLGVFSKKSGNLLEKIFKASSAPRGMISLLLMFKFCGKGKEGNVEGDAVEKVVQSVAPGVVVQEGGARIEGAETDWESSEATPQGTIYTRHGPPTPGGDGPSGSRQGPEIRRVKSGGSWTDYNPACNDLPHVPHWGLTQGS</sequence>
<reference evidence="2" key="1">
    <citation type="journal article" date="2017" name="Nature">
        <title>The sunflower genome provides insights into oil metabolism, flowering and Asterid evolution.</title>
        <authorList>
            <person name="Badouin H."/>
            <person name="Gouzy J."/>
            <person name="Grassa C.J."/>
            <person name="Murat F."/>
            <person name="Staton S.E."/>
            <person name="Cottret L."/>
            <person name="Lelandais-Briere C."/>
            <person name="Owens G.L."/>
            <person name="Carrere S."/>
            <person name="Mayjonade B."/>
            <person name="Legrand L."/>
            <person name="Gill N."/>
            <person name="Kane N.C."/>
            <person name="Bowers J.E."/>
            <person name="Hubner S."/>
            <person name="Bellec A."/>
            <person name="Berard A."/>
            <person name="Berges H."/>
            <person name="Blanchet N."/>
            <person name="Boniface M.C."/>
            <person name="Brunel D."/>
            <person name="Catrice O."/>
            <person name="Chaidir N."/>
            <person name="Claudel C."/>
            <person name="Donnadieu C."/>
            <person name="Faraut T."/>
            <person name="Fievet G."/>
            <person name="Helmstetter N."/>
            <person name="King M."/>
            <person name="Knapp S.J."/>
            <person name="Lai Z."/>
            <person name="Le Paslier M.C."/>
            <person name="Lippi Y."/>
            <person name="Lorenzon L."/>
            <person name="Mandel J.R."/>
            <person name="Marage G."/>
            <person name="Marchand G."/>
            <person name="Marquand E."/>
            <person name="Bret-Mestries E."/>
            <person name="Morien E."/>
            <person name="Nambeesan S."/>
            <person name="Nguyen T."/>
            <person name="Pegot-Espagnet P."/>
            <person name="Pouilly N."/>
            <person name="Raftis F."/>
            <person name="Sallet E."/>
            <person name="Schiex T."/>
            <person name="Thomas J."/>
            <person name="Vandecasteele C."/>
            <person name="Vares D."/>
            <person name="Vear F."/>
            <person name="Vautrin S."/>
            <person name="Crespi M."/>
            <person name="Mangin B."/>
            <person name="Burke J.M."/>
            <person name="Salse J."/>
            <person name="Munos S."/>
            <person name="Vincourt P."/>
            <person name="Rieseberg L.H."/>
            <person name="Langlade N.B."/>
        </authorList>
    </citation>
    <scope>NUCLEOTIDE SEQUENCE</scope>
    <source>
        <tissue evidence="2">Leaves</tissue>
    </source>
</reference>
<dbReference type="AlphaFoldDB" id="A0A9K3H6S6"/>
<dbReference type="Proteomes" id="UP000215914">
    <property type="component" value="Unassembled WGS sequence"/>
</dbReference>
<reference evidence="2" key="2">
    <citation type="submission" date="2020-06" db="EMBL/GenBank/DDBJ databases">
        <title>Helianthus annuus Genome sequencing and assembly Release 2.</title>
        <authorList>
            <person name="Gouzy J."/>
            <person name="Langlade N."/>
            <person name="Munos S."/>
        </authorList>
    </citation>
    <scope>NUCLEOTIDE SEQUENCE</scope>
    <source>
        <tissue evidence="2">Leaves</tissue>
    </source>
</reference>
<name>A0A9K3H6S6_HELAN</name>
<organism evidence="2 3">
    <name type="scientific">Helianthus annuus</name>
    <name type="common">Common sunflower</name>
    <dbReference type="NCBI Taxonomy" id="4232"/>
    <lineage>
        <taxon>Eukaryota</taxon>
        <taxon>Viridiplantae</taxon>
        <taxon>Streptophyta</taxon>
        <taxon>Embryophyta</taxon>
        <taxon>Tracheophyta</taxon>
        <taxon>Spermatophyta</taxon>
        <taxon>Magnoliopsida</taxon>
        <taxon>eudicotyledons</taxon>
        <taxon>Gunneridae</taxon>
        <taxon>Pentapetalae</taxon>
        <taxon>asterids</taxon>
        <taxon>campanulids</taxon>
        <taxon>Asterales</taxon>
        <taxon>Asteraceae</taxon>
        <taxon>Asteroideae</taxon>
        <taxon>Heliantheae alliance</taxon>
        <taxon>Heliantheae</taxon>
        <taxon>Helianthus</taxon>
    </lineage>
</organism>
<gene>
    <name evidence="2" type="ORF">HanXRQr2_Chr14g0621891</name>
</gene>
<accession>A0A9K3H6S6</accession>
<evidence type="ECO:0000256" key="1">
    <source>
        <dbReference type="SAM" id="MobiDB-lite"/>
    </source>
</evidence>